<gene>
    <name evidence="2" type="ORF">VNO77_11172</name>
</gene>
<keyword evidence="3" id="KW-1185">Reference proteome</keyword>
<feature type="chain" id="PRO_5042820418" evidence="1">
    <location>
        <begin position="16"/>
        <end position="89"/>
    </location>
</feature>
<evidence type="ECO:0000256" key="1">
    <source>
        <dbReference type="SAM" id="SignalP"/>
    </source>
</evidence>
<feature type="signal peptide" evidence="1">
    <location>
        <begin position="1"/>
        <end position="15"/>
    </location>
</feature>
<evidence type="ECO:0000313" key="3">
    <source>
        <dbReference type="Proteomes" id="UP001367508"/>
    </source>
</evidence>
<dbReference type="AlphaFoldDB" id="A0AAN9QXJ6"/>
<comment type="caution">
    <text evidence="2">The sequence shown here is derived from an EMBL/GenBank/DDBJ whole genome shotgun (WGS) entry which is preliminary data.</text>
</comment>
<accession>A0AAN9QXJ6</accession>
<protein>
    <submittedName>
        <fullName evidence="2">Uncharacterized protein</fullName>
    </submittedName>
</protein>
<reference evidence="2 3" key="1">
    <citation type="submission" date="2024-01" db="EMBL/GenBank/DDBJ databases">
        <title>The genomes of 5 underutilized Papilionoideae crops provide insights into root nodulation and disease resistanc.</title>
        <authorList>
            <person name="Jiang F."/>
        </authorList>
    </citation>
    <scope>NUCLEOTIDE SEQUENCE [LARGE SCALE GENOMIC DNA]</scope>
    <source>
        <strain evidence="2">LVBAO_FW01</strain>
        <tissue evidence="2">Leaves</tissue>
    </source>
</reference>
<name>A0AAN9QXJ6_CANGL</name>
<organism evidence="2 3">
    <name type="scientific">Canavalia gladiata</name>
    <name type="common">Sword bean</name>
    <name type="synonym">Dolichos gladiatus</name>
    <dbReference type="NCBI Taxonomy" id="3824"/>
    <lineage>
        <taxon>Eukaryota</taxon>
        <taxon>Viridiplantae</taxon>
        <taxon>Streptophyta</taxon>
        <taxon>Embryophyta</taxon>
        <taxon>Tracheophyta</taxon>
        <taxon>Spermatophyta</taxon>
        <taxon>Magnoliopsida</taxon>
        <taxon>eudicotyledons</taxon>
        <taxon>Gunneridae</taxon>
        <taxon>Pentapetalae</taxon>
        <taxon>rosids</taxon>
        <taxon>fabids</taxon>
        <taxon>Fabales</taxon>
        <taxon>Fabaceae</taxon>
        <taxon>Papilionoideae</taxon>
        <taxon>50 kb inversion clade</taxon>
        <taxon>NPAAA clade</taxon>
        <taxon>indigoferoid/millettioid clade</taxon>
        <taxon>Phaseoleae</taxon>
        <taxon>Canavalia</taxon>
    </lineage>
</organism>
<dbReference type="EMBL" id="JAYMYQ010000002">
    <property type="protein sequence ID" value="KAK7351602.1"/>
    <property type="molecule type" value="Genomic_DNA"/>
</dbReference>
<dbReference type="Proteomes" id="UP001367508">
    <property type="component" value="Unassembled WGS sequence"/>
</dbReference>
<sequence length="89" mass="10154">MFCILFLFCNNAVFEVEFICMKGELPMQSSTILLPTKGGSKASNVMKRKYRSLRTRSLARVLQNAPENDIIRLIMVQFEFLSPCGLFSL</sequence>
<keyword evidence="1" id="KW-0732">Signal</keyword>
<evidence type="ECO:0000313" key="2">
    <source>
        <dbReference type="EMBL" id="KAK7351602.1"/>
    </source>
</evidence>
<proteinExistence type="predicted"/>